<keyword evidence="8" id="KW-0325">Glycoprotein</keyword>
<evidence type="ECO:0000256" key="5">
    <source>
        <dbReference type="ARBA" id="ARBA00022737"/>
    </source>
</evidence>
<dbReference type="PANTHER" id="PTHR10574">
    <property type="entry name" value="NETRIN/LAMININ-RELATED"/>
    <property type="match status" value="1"/>
</dbReference>
<dbReference type="Gene3D" id="2.10.25.10">
    <property type="entry name" value="Laminin"/>
    <property type="match status" value="2"/>
</dbReference>
<evidence type="ECO:0000256" key="1">
    <source>
        <dbReference type="ARBA" id="ARBA00004302"/>
    </source>
</evidence>
<proteinExistence type="predicted"/>
<dbReference type="InterPro" id="IPR013320">
    <property type="entry name" value="ConA-like_dom_sf"/>
</dbReference>
<feature type="domain" description="Laminin G" evidence="12">
    <location>
        <begin position="1220"/>
        <end position="1389"/>
    </location>
</feature>
<dbReference type="GO" id="GO:0016477">
    <property type="term" value="P:cell migration"/>
    <property type="evidence" value="ECO:0007669"/>
    <property type="project" value="TreeGrafter"/>
</dbReference>
<keyword evidence="2" id="KW-0964">Secreted</keyword>
<dbReference type="InterPro" id="IPR002049">
    <property type="entry name" value="LE_dom"/>
</dbReference>
<dbReference type="SMART" id="SM00282">
    <property type="entry name" value="LamG"/>
    <property type="match status" value="3"/>
</dbReference>
<dbReference type="CDD" id="cd00055">
    <property type="entry name" value="EGF_Lam"/>
    <property type="match status" value="2"/>
</dbReference>
<evidence type="ECO:0000313" key="14">
    <source>
        <dbReference type="EMBL" id="KAE8294538.1"/>
    </source>
</evidence>
<feature type="disulfide bond" evidence="10">
    <location>
        <begin position="69"/>
        <end position="78"/>
    </location>
</feature>
<evidence type="ECO:0000256" key="3">
    <source>
        <dbReference type="ARBA" id="ARBA00022530"/>
    </source>
</evidence>
<keyword evidence="6" id="KW-0084">Basement membrane</keyword>
<dbReference type="InterPro" id="IPR056863">
    <property type="entry name" value="LMN_ATRN_NET-like_EGF"/>
</dbReference>
<dbReference type="Pfam" id="PF00053">
    <property type="entry name" value="EGF_laminin"/>
    <property type="match status" value="1"/>
</dbReference>
<dbReference type="GO" id="GO:0070831">
    <property type="term" value="P:basement membrane assembly"/>
    <property type="evidence" value="ECO:0007669"/>
    <property type="project" value="TreeGrafter"/>
</dbReference>
<evidence type="ECO:0000256" key="10">
    <source>
        <dbReference type="PROSITE-ProRule" id="PRU00460"/>
    </source>
</evidence>
<reference evidence="14 15" key="1">
    <citation type="submission" date="2019-07" db="EMBL/GenBank/DDBJ databases">
        <title>Chromosome genome assembly for large yellow croaker.</title>
        <authorList>
            <person name="Xiao S."/>
        </authorList>
    </citation>
    <scope>NUCLEOTIDE SEQUENCE [LARGE SCALE GENOMIC DNA]</scope>
    <source>
        <strain evidence="14">JMULYC20181020</strain>
        <tissue evidence="14">Muscle</tissue>
    </source>
</reference>
<dbReference type="GO" id="GO:0030155">
    <property type="term" value="P:regulation of cell adhesion"/>
    <property type="evidence" value="ECO:0007669"/>
    <property type="project" value="InterPro"/>
</dbReference>
<keyword evidence="15" id="KW-1185">Reference proteome</keyword>
<dbReference type="GO" id="GO:0034446">
    <property type="term" value="P:substrate adhesion-dependent cell spreading"/>
    <property type="evidence" value="ECO:0007669"/>
    <property type="project" value="TreeGrafter"/>
</dbReference>
<dbReference type="GO" id="GO:0043256">
    <property type="term" value="C:laminin complex"/>
    <property type="evidence" value="ECO:0007669"/>
    <property type="project" value="TreeGrafter"/>
</dbReference>
<dbReference type="PROSITE" id="PS01248">
    <property type="entry name" value="EGF_LAM_1"/>
    <property type="match status" value="1"/>
</dbReference>
<dbReference type="InterPro" id="IPR001791">
    <property type="entry name" value="Laminin_G"/>
</dbReference>
<dbReference type="GO" id="GO:0045995">
    <property type="term" value="P:regulation of embryonic development"/>
    <property type="evidence" value="ECO:0007669"/>
    <property type="project" value="InterPro"/>
</dbReference>
<evidence type="ECO:0000256" key="7">
    <source>
        <dbReference type="ARBA" id="ARBA00023157"/>
    </source>
</evidence>
<evidence type="ECO:0000256" key="8">
    <source>
        <dbReference type="ARBA" id="ARBA00023180"/>
    </source>
</evidence>
<dbReference type="InterPro" id="IPR009254">
    <property type="entry name" value="Laminin_aI"/>
</dbReference>
<evidence type="ECO:0000259" key="12">
    <source>
        <dbReference type="PROSITE" id="PS50025"/>
    </source>
</evidence>
<organism evidence="14 15">
    <name type="scientific">Larimichthys crocea</name>
    <name type="common">Large yellow croaker</name>
    <name type="synonym">Pseudosciaena crocea</name>
    <dbReference type="NCBI Taxonomy" id="215358"/>
    <lineage>
        <taxon>Eukaryota</taxon>
        <taxon>Metazoa</taxon>
        <taxon>Chordata</taxon>
        <taxon>Craniata</taxon>
        <taxon>Vertebrata</taxon>
        <taxon>Euteleostomi</taxon>
        <taxon>Actinopterygii</taxon>
        <taxon>Neopterygii</taxon>
        <taxon>Teleostei</taxon>
        <taxon>Neoteleostei</taxon>
        <taxon>Acanthomorphata</taxon>
        <taxon>Eupercaria</taxon>
        <taxon>Sciaenidae</taxon>
        <taxon>Larimichthys</taxon>
    </lineage>
</organism>
<keyword evidence="9 10" id="KW-0424">Laminin EGF-like domain</keyword>
<dbReference type="GO" id="GO:0009887">
    <property type="term" value="P:animal organ morphogenesis"/>
    <property type="evidence" value="ECO:0007669"/>
    <property type="project" value="TreeGrafter"/>
</dbReference>
<dbReference type="Gene3D" id="2.60.120.200">
    <property type="match status" value="5"/>
</dbReference>
<dbReference type="SUPFAM" id="SSF49899">
    <property type="entry name" value="Concanavalin A-like lectins/glucanases"/>
    <property type="match status" value="5"/>
</dbReference>
<evidence type="ECO:0000256" key="4">
    <source>
        <dbReference type="ARBA" id="ARBA00022729"/>
    </source>
</evidence>
<evidence type="ECO:0000256" key="9">
    <source>
        <dbReference type="ARBA" id="ARBA00023292"/>
    </source>
</evidence>
<dbReference type="PROSITE" id="PS50025">
    <property type="entry name" value="LAM_G_DOMAIN"/>
    <property type="match status" value="2"/>
</dbReference>
<dbReference type="Pfam" id="PF24973">
    <property type="entry name" value="EGF_LMN_ATRN"/>
    <property type="match status" value="1"/>
</dbReference>
<dbReference type="GO" id="GO:0007411">
    <property type="term" value="P:axon guidance"/>
    <property type="evidence" value="ECO:0007669"/>
    <property type="project" value="TreeGrafter"/>
</dbReference>
<comment type="caution">
    <text evidence="10">Lacks conserved residue(s) required for the propagation of feature annotation.</text>
</comment>
<dbReference type="CDD" id="cd00110">
    <property type="entry name" value="LamG"/>
    <property type="match status" value="4"/>
</dbReference>
<evidence type="ECO:0000256" key="6">
    <source>
        <dbReference type="ARBA" id="ARBA00022869"/>
    </source>
</evidence>
<feature type="domain" description="Laminin G" evidence="12">
    <location>
        <begin position="987"/>
        <end position="1215"/>
    </location>
</feature>
<dbReference type="FunFam" id="2.10.25.10:FF:000130">
    <property type="entry name" value="Laminin subunit beta 1"/>
    <property type="match status" value="1"/>
</dbReference>
<comment type="caution">
    <text evidence="14">The sequence shown here is derived from an EMBL/GenBank/DDBJ whole genome shotgun (WGS) entry which is preliminary data.</text>
</comment>
<dbReference type="SMART" id="SM00180">
    <property type="entry name" value="EGF_Lam"/>
    <property type="match status" value="2"/>
</dbReference>
<keyword evidence="11" id="KW-0175">Coiled coil</keyword>
<keyword evidence="7 10" id="KW-1015">Disulfide bond</keyword>
<accession>A0A6G0ISP2</accession>
<dbReference type="GO" id="GO:0009888">
    <property type="term" value="P:tissue development"/>
    <property type="evidence" value="ECO:0007669"/>
    <property type="project" value="TreeGrafter"/>
</dbReference>
<dbReference type="Pfam" id="PF02210">
    <property type="entry name" value="Laminin_G_2"/>
    <property type="match status" value="2"/>
</dbReference>
<evidence type="ECO:0000256" key="11">
    <source>
        <dbReference type="SAM" id="Coils"/>
    </source>
</evidence>
<dbReference type="PROSITE" id="PS50027">
    <property type="entry name" value="EGF_LAM_2"/>
    <property type="match status" value="2"/>
</dbReference>
<name>A0A6G0ISP2_LARCR</name>
<dbReference type="GO" id="GO:0005102">
    <property type="term" value="F:signaling receptor binding"/>
    <property type="evidence" value="ECO:0007669"/>
    <property type="project" value="InterPro"/>
</dbReference>
<dbReference type="SUPFAM" id="SSF57196">
    <property type="entry name" value="EGF/Laminin"/>
    <property type="match status" value="2"/>
</dbReference>
<dbReference type="InterPro" id="IPR050440">
    <property type="entry name" value="Laminin/Netrin_ECM"/>
</dbReference>
<feature type="domain" description="Laminin EGF-like" evidence="13">
    <location>
        <begin position="97"/>
        <end position="150"/>
    </location>
</feature>
<evidence type="ECO:0000313" key="15">
    <source>
        <dbReference type="Proteomes" id="UP000424527"/>
    </source>
</evidence>
<keyword evidence="3" id="KW-0272">Extracellular matrix</keyword>
<dbReference type="PANTHER" id="PTHR10574:SF419">
    <property type="entry name" value="LAMININ SUBUNIT ALPHA-3-RELATED"/>
    <property type="match status" value="1"/>
</dbReference>
<evidence type="ECO:0000256" key="2">
    <source>
        <dbReference type="ARBA" id="ARBA00022525"/>
    </source>
</evidence>
<feature type="disulfide bond" evidence="10">
    <location>
        <begin position="121"/>
        <end position="130"/>
    </location>
</feature>
<feature type="coiled-coil region" evidence="11">
    <location>
        <begin position="453"/>
        <end position="517"/>
    </location>
</feature>
<comment type="subcellular location">
    <subcellularLocation>
        <location evidence="1">Secreted</location>
        <location evidence="1">Extracellular space</location>
        <location evidence="1">Extracellular matrix</location>
        <location evidence="1">Basement membrane</location>
    </subcellularLocation>
</comment>
<sequence length="1392" mass="154644">MLRLIRRRTARRSTAILHSGNQTAGAITQKCSSGFYREQTGPYRGQCVPCSCNGLSNECDERTGNCVNCQSNTVGDRCERCKEGHYGNAANRTCRACPCPLTGNNFALACLDIGSSVECLCKRGYIGARCERCAFGYYGDPVMDGGSCKPCKCKEGDLNICNSLTGECITSGNSSSGDQWHGCDSCVVTLLFDLEKTDDVLARMKQQLQNFTHEPSSLSGLNRLQETISETKIAVGGYSSAVKHLDPKVEQLEADMDAVGDDLSRLIDETREGVSYLENVFQDANGTKLKAEDLSSAAEALLREIHDLITGRAEVKPAESVTLPDDTKARMMEEAQRIVQEMRARGCSAQRGEAGREQEEANTLLDVIRNLTAPVQTHQTVLNETTDSLMDSPLREMAELLSDAEDKVDRTRGLNLLSRTVLQQLEHLHARLDREQSALPPATEMTKDVLKNITEMISTLEEIKKENHAAQLNGAKPALMKLNIFQILEKMDVVMKAEEHAEELNRTAAEFQQLLHDAVNGTQLHRGTHNNILNAIEKADMAANESREAADRALKDVEDGDLENRAGRLKHNSTQLKANETQSDLKNETRVLIESAKSAASASNSTVSNITERLSNISREVDRITSTNISVNMLIDANRAVENLTAGSSCAERQNHSELRPSGGTKPGGDLTDVIWMIKDVIEEARTYADNRRKRRQDKRRDGNFFVFYLGNRNASGDYIGMAIRNNVLICVYKVYQDARVDIIRSDAPFVKQLLSNSSYNVLELDPDSVVFYVGGYPKNFTPPVELRYNKYRGAMQMTSVNGDPVCLFNFKRAENMNPKQPSVMVPRGLEASDYYDGTGYRMAVTKEPHEIRRRLYKFDVKSRETSALLFYIGTEETFFCVFVERGFLVLQGQQAGRKIRLQSPDKVSLYTHLLCSADKRSSPQITFQQTTRRYYIGGLPALLRQRHNITAPPLRGCVSHLTEDAEFVISYNKTIGVTHGCPNLALSIRSATLYSPLPVDSLFDRGEQSLRVSVGFRSTDTHGVFLRSSSQGSSVHDLQLSLADGYAVFNSDNYVVRSDKRYNDGSWHYLSAVRRPTGLELSIDNVKVTQGQSSDKRSLDRDMQGGNFTGCITNLYTRRPHFALDIKTNSSKGLILHAAGRGVVPLLALYLANGKLRMSLGKNRIIQHKQKSNDGNWHRGHNVPMSSVIGCIRDFKLNEEDVGEPEASHVTLPCFDRFTEMGTFFGGGHIILDDYFFTTGSQFELAFELRPRYLTGLLFHVQNHSISLDVFLNETEVGVEMNDGTGLVRLSVTPPESLCDGKFHMITVSKRSELITLAVDSTFEQRTLLSASYTTALDSVYIGGTTDQNRASVSSPFIGCLRNVNLNGRPVVFETGYRLFGSVRINSCPAD</sequence>
<protein>
    <submittedName>
        <fullName evidence="14">Laminin subunit alpha-3 Epiligrin 170 kDa subunit</fullName>
    </submittedName>
</protein>
<keyword evidence="5" id="KW-0677">Repeat</keyword>
<dbReference type="EMBL" id="REGW02000007">
    <property type="protein sequence ID" value="KAE8294538.1"/>
    <property type="molecule type" value="Genomic_DNA"/>
</dbReference>
<keyword evidence="4" id="KW-0732">Signal</keyword>
<evidence type="ECO:0000259" key="13">
    <source>
        <dbReference type="PROSITE" id="PS50027"/>
    </source>
</evidence>
<feature type="domain" description="Laminin EGF-like" evidence="13">
    <location>
        <begin position="50"/>
        <end position="96"/>
    </location>
</feature>
<gene>
    <name evidence="14" type="ORF">D5F01_LYC07492</name>
</gene>
<dbReference type="GO" id="GO:0030334">
    <property type="term" value="P:regulation of cell migration"/>
    <property type="evidence" value="ECO:0007669"/>
    <property type="project" value="InterPro"/>
</dbReference>
<dbReference type="Proteomes" id="UP000424527">
    <property type="component" value="Unassembled WGS sequence"/>
</dbReference>
<dbReference type="Pfam" id="PF06008">
    <property type="entry name" value="Laminin_I"/>
    <property type="match status" value="1"/>
</dbReference>